<dbReference type="InterPro" id="IPR036611">
    <property type="entry name" value="Trigger_fac_ribosome-bd_sf"/>
</dbReference>
<dbReference type="GO" id="GO:0003677">
    <property type="term" value="F:DNA binding"/>
    <property type="evidence" value="ECO:0007669"/>
    <property type="project" value="InterPro"/>
</dbReference>
<sequence length="459" mass="53808">MEKSLIYQDKNVKKYLVKFDKEEIDKLENRIAKYINSNYTFEGFRKGKVPKDIVKLRLGNEFQEMLLEEAEHELEHKISEEEKILFPIIIESSSIDNDIIEFEIILHTYPNIISTNFEDMVVKVPDSKGIVEEYINQRLNELLESNVILEPKNGPIEYGDFVRLEYYVIDSQGNIIEEKNELEVVVREQDPRPLIKALIGKSNGDEFEVEIPQNETENEENKETLITKAKVVQIYSRKMPELNDNFVKELNIEVETLSDLKEKIRKEGEEAVKDWQEQFIINYILSEIPNYVEIEISPETLNYYVESSINDLKTKGNYESQLEKFNNDENKLIEDIKNSALKWIKEIIVIENIANENNITVTEEELNQAIKNFGSMYGLSYARALEIVNSNHQILEELAWNELRIKVAKFIKEMVKIEEIEDTEKSNEDKEADELINQDQENQISEETNEQNMKDSTQE</sequence>
<keyword evidence="16" id="KW-1185">Reference proteome</keyword>
<organism evidence="15 16">
    <name type="scientific">Defluviitoga tunisiensis</name>
    <dbReference type="NCBI Taxonomy" id="1006576"/>
    <lineage>
        <taxon>Bacteria</taxon>
        <taxon>Thermotogati</taxon>
        <taxon>Thermotogota</taxon>
        <taxon>Thermotogae</taxon>
        <taxon>Petrotogales</taxon>
        <taxon>Petrotogaceae</taxon>
        <taxon>Defluviitoga</taxon>
    </lineage>
</organism>
<feature type="region of interest" description="Disordered" evidence="12">
    <location>
        <begin position="421"/>
        <end position="459"/>
    </location>
</feature>
<evidence type="ECO:0000256" key="3">
    <source>
        <dbReference type="ARBA" id="ARBA00005464"/>
    </source>
</evidence>
<comment type="subcellular location">
    <subcellularLocation>
        <location evidence="2">Cytoplasm</location>
    </subcellularLocation>
</comment>
<dbReference type="PIRSF" id="PIRSF003095">
    <property type="entry name" value="Trigger_factor"/>
    <property type="match status" value="1"/>
</dbReference>
<dbReference type="InterPro" id="IPR037041">
    <property type="entry name" value="Trigger_fac_C_sf"/>
</dbReference>
<evidence type="ECO:0000256" key="6">
    <source>
        <dbReference type="ARBA" id="ARBA00022490"/>
    </source>
</evidence>
<evidence type="ECO:0000256" key="12">
    <source>
        <dbReference type="SAM" id="MobiDB-lite"/>
    </source>
</evidence>
<feature type="coiled-coil region" evidence="11">
    <location>
        <begin position="17"/>
        <end position="80"/>
    </location>
</feature>
<feature type="domain" description="Trigger factor C-terminal" evidence="14">
    <location>
        <begin position="256"/>
        <end position="413"/>
    </location>
</feature>
<dbReference type="Proteomes" id="UP000032809">
    <property type="component" value="Chromosome I"/>
</dbReference>
<name>A0A0C7NLH7_DEFTU</name>
<comment type="catalytic activity">
    <reaction evidence="1">
        <text>[protein]-peptidylproline (omega=180) = [protein]-peptidylproline (omega=0)</text>
        <dbReference type="Rhea" id="RHEA:16237"/>
        <dbReference type="Rhea" id="RHEA-COMP:10747"/>
        <dbReference type="Rhea" id="RHEA-COMP:10748"/>
        <dbReference type="ChEBI" id="CHEBI:83833"/>
        <dbReference type="ChEBI" id="CHEBI:83834"/>
        <dbReference type="EC" id="5.2.1.8"/>
    </reaction>
</comment>
<dbReference type="SUPFAM" id="SSF109998">
    <property type="entry name" value="Triger factor/SurA peptide-binding domain-like"/>
    <property type="match status" value="1"/>
</dbReference>
<dbReference type="AlphaFoldDB" id="A0A0C7NLH7"/>
<dbReference type="Pfam" id="PF05698">
    <property type="entry name" value="Trigger_C"/>
    <property type="match status" value="1"/>
</dbReference>
<evidence type="ECO:0000256" key="5">
    <source>
        <dbReference type="ARBA" id="ARBA00016902"/>
    </source>
</evidence>
<dbReference type="STRING" id="1006576.DTL3_1452"/>
<evidence type="ECO:0000256" key="11">
    <source>
        <dbReference type="SAM" id="Coils"/>
    </source>
</evidence>
<dbReference type="EMBL" id="LN824141">
    <property type="protein sequence ID" value="CEP78746.1"/>
    <property type="molecule type" value="Genomic_DNA"/>
</dbReference>
<dbReference type="Pfam" id="PF05697">
    <property type="entry name" value="Trigger_N"/>
    <property type="match status" value="1"/>
</dbReference>
<dbReference type="Gene3D" id="3.10.50.30">
    <property type="entry name" value="Transcription elongation factor, GreA/GreB, C-terminal domain"/>
    <property type="match status" value="1"/>
</dbReference>
<accession>A0A0C7NLH7</accession>
<dbReference type="KEGG" id="dtn:DTL3_1452"/>
<feature type="domain" description="Trigger factor ribosome-binding bacterial" evidence="13">
    <location>
        <begin position="1"/>
        <end position="142"/>
    </location>
</feature>
<keyword evidence="9" id="KW-0413">Isomerase</keyword>
<gene>
    <name evidence="15" type="ORF">DTL3_1452</name>
</gene>
<dbReference type="InterPro" id="IPR027304">
    <property type="entry name" value="Trigger_fact/SurA_dom_sf"/>
</dbReference>
<protein>
    <recommendedName>
        <fullName evidence="5">Trigger factor</fullName>
        <ecNumber evidence="4">5.2.1.8</ecNumber>
    </recommendedName>
    <alternativeName>
        <fullName evidence="10">PPIase</fullName>
    </alternativeName>
</protein>
<evidence type="ECO:0000259" key="13">
    <source>
        <dbReference type="Pfam" id="PF05697"/>
    </source>
</evidence>
<dbReference type="InterPro" id="IPR008881">
    <property type="entry name" value="Trigger_fac_ribosome-bd_bac"/>
</dbReference>
<evidence type="ECO:0000256" key="1">
    <source>
        <dbReference type="ARBA" id="ARBA00000971"/>
    </source>
</evidence>
<dbReference type="InterPro" id="IPR008880">
    <property type="entry name" value="Trigger_fac_C"/>
</dbReference>
<dbReference type="GO" id="GO:0032784">
    <property type="term" value="P:regulation of DNA-templated transcription elongation"/>
    <property type="evidence" value="ECO:0007669"/>
    <property type="project" value="InterPro"/>
</dbReference>
<dbReference type="InterPro" id="IPR036953">
    <property type="entry name" value="GreA/GreB_C_sf"/>
</dbReference>
<evidence type="ECO:0000313" key="16">
    <source>
        <dbReference type="Proteomes" id="UP000032809"/>
    </source>
</evidence>
<keyword evidence="11" id="KW-0175">Coiled coil</keyword>
<dbReference type="HOGENOM" id="CLU_033058_3_1_0"/>
<dbReference type="PATRIC" id="fig|1006576.9.peg.1450"/>
<dbReference type="Gene3D" id="1.10.3120.10">
    <property type="entry name" value="Trigger factor, C-terminal domain"/>
    <property type="match status" value="1"/>
</dbReference>
<dbReference type="SUPFAM" id="SSF54534">
    <property type="entry name" value="FKBP-like"/>
    <property type="match status" value="1"/>
</dbReference>
<evidence type="ECO:0000256" key="10">
    <source>
        <dbReference type="ARBA" id="ARBA00029986"/>
    </source>
</evidence>
<keyword evidence="6" id="KW-0963">Cytoplasm</keyword>
<evidence type="ECO:0000256" key="4">
    <source>
        <dbReference type="ARBA" id="ARBA00013194"/>
    </source>
</evidence>
<dbReference type="GO" id="GO:0006457">
    <property type="term" value="P:protein folding"/>
    <property type="evidence" value="ECO:0007669"/>
    <property type="project" value="InterPro"/>
</dbReference>
<evidence type="ECO:0000259" key="14">
    <source>
        <dbReference type="Pfam" id="PF05698"/>
    </source>
</evidence>
<keyword evidence="7" id="KW-0697">Rotamase</keyword>
<dbReference type="GO" id="GO:0015031">
    <property type="term" value="P:protein transport"/>
    <property type="evidence" value="ECO:0007669"/>
    <property type="project" value="InterPro"/>
</dbReference>
<dbReference type="OrthoDB" id="9767721at2"/>
<evidence type="ECO:0000256" key="7">
    <source>
        <dbReference type="ARBA" id="ARBA00023110"/>
    </source>
</evidence>
<evidence type="ECO:0000256" key="8">
    <source>
        <dbReference type="ARBA" id="ARBA00023186"/>
    </source>
</evidence>
<dbReference type="GO" id="GO:0005737">
    <property type="term" value="C:cytoplasm"/>
    <property type="evidence" value="ECO:0007669"/>
    <property type="project" value="UniProtKB-SubCell"/>
</dbReference>
<comment type="similarity">
    <text evidence="3">Belongs to the FKBP-type PPIase family. Tig subfamily.</text>
</comment>
<dbReference type="InterPro" id="IPR005215">
    <property type="entry name" value="Trig_fac"/>
</dbReference>
<evidence type="ECO:0000256" key="9">
    <source>
        <dbReference type="ARBA" id="ARBA00023235"/>
    </source>
</evidence>
<reference evidence="16" key="1">
    <citation type="submission" date="2014-11" db="EMBL/GenBank/DDBJ databases">
        <authorList>
            <person name="Wibberg D."/>
        </authorList>
    </citation>
    <scope>NUCLEOTIDE SEQUENCE [LARGE SCALE GENOMIC DNA]</scope>
    <source>
        <strain evidence="16">L3</strain>
    </source>
</reference>
<dbReference type="EC" id="5.2.1.8" evidence="4"/>
<dbReference type="SUPFAM" id="SSF102735">
    <property type="entry name" value="Trigger factor ribosome-binding domain"/>
    <property type="match status" value="1"/>
</dbReference>
<proteinExistence type="inferred from homology"/>
<keyword evidence="8" id="KW-0143">Chaperone</keyword>
<dbReference type="GO" id="GO:0003755">
    <property type="term" value="F:peptidyl-prolyl cis-trans isomerase activity"/>
    <property type="evidence" value="ECO:0007669"/>
    <property type="project" value="UniProtKB-KW"/>
</dbReference>
<evidence type="ECO:0000256" key="2">
    <source>
        <dbReference type="ARBA" id="ARBA00004496"/>
    </source>
</evidence>
<dbReference type="RefSeq" id="WP_045088136.1">
    <property type="nucleotide sequence ID" value="NZ_LN824141.1"/>
</dbReference>
<evidence type="ECO:0000313" key="15">
    <source>
        <dbReference type="EMBL" id="CEP78746.1"/>
    </source>
</evidence>
<feature type="compositionally biased region" description="Polar residues" evidence="12">
    <location>
        <begin position="437"/>
        <end position="451"/>
    </location>
</feature>
<dbReference type="Gene3D" id="3.30.70.1050">
    <property type="entry name" value="Trigger factor ribosome-binding domain"/>
    <property type="match status" value="1"/>
</dbReference>